<evidence type="ECO:0000256" key="3">
    <source>
        <dbReference type="ARBA" id="ARBA00004961"/>
    </source>
</evidence>
<dbReference type="CDD" id="cd01400">
    <property type="entry name" value="6PGL"/>
    <property type="match status" value="1"/>
</dbReference>
<comment type="similarity">
    <text evidence="4 7">Belongs to the glucosamine/galactosamine-6-phosphate isomerase family. 6-phosphogluconolactonase subfamily.</text>
</comment>
<organism evidence="9 10">
    <name type="scientific">Simkania negevensis</name>
    <dbReference type="NCBI Taxonomy" id="83561"/>
    <lineage>
        <taxon>Bacteria</taxon>
        <taxon>Pseudomonadati</taxon>
        <taxon>Chlamydiota</taxon>
        <taxon>Chlamydiia</taxon>
        <taxon>Parachlamydiales</taxon>
        <taxon>Simkaniaceae</taxon>
        <taxon>Simkania</taxon>
    </lineage>
</organism>
<dbReference type="SUPFAM" id="SSF100950">
    <property type="entry name" value="NagB/RpiA/CoA transferase-like"/>
    <property type="match status" value="1"/>
</dbReference>
<dbReference type="EC" id="3.1.1.31" evidence="5 7"/>
<dbReference type="InterPro" id="IPR037171">
    <property type="entry name" value="NagB/RpiA_transferase-like"/>
</dbReference>
<evidence type="ECO:0000256" key="6">
    <source>
        <dbReference type="ARBA" id="ARBA00020337"/>
    </source>
</evidence>
<sequence length="258" mass="28636">MSINPSLQASIKPFDKRRALAVLANRAAAIDFAVNHLLDVANNAIQAHNAFYLALSGGSTPKAIYKELSLPSNRKRIPWEKVFLFWSDERSAPPTDPDSNYHMAMEAGFKMLPIPKEQIFRMEAEKDIAYHAKEYEETIKRVVPGATFDLVMLGMGDDGHTASLFPHTVALIEEQHLVVANNVPQQETQRMTFTYPLINAAHNIVLYVIGANKTAMAEHVLTTPYTPLDLPSQRVGTEARPALWILDNDAAAQLSSTL</sequence>
<keyword evidence="10" id="KW-1185">Reference proteome</keyword>
<dbReference type="PANTHER" id="PTHR11054">
    <property type="entry name" value="6-PHOSPHOGLUCONOLACTONASE"/>
    <property type="match status" value="1"/>
</dbReference>
<dbReference type="EMBL" id="JAFITR010000055">
    <property type="protein sequence ID" value="MBN4067038.1"/>
    <property type="molecule type" value="Genomic_DNA"/>
</dbReference>
<comment type="caution">
    <text evidence="9">The sequence shown here is derived from an EMBL/GenBank/DDBJ whole genome shotgun (WGS) entry which is preliminary data.</text>
</comment>
<keyword evidence="7 9" id="KW-0378">Hydrolase</keyword>
<evidence type="ECO:0000313" key="9">
    <source>
        <dbReference type="EMBL" id="MBN4067038.1"/>
    </source>
</evidence>
<comment type="catalytic activity">
    <reaction evidence="1 7">
        <text>6-phospho-D-glucono-1,5-lactone + H2O = 6-phospho-D-gluconate + H(+)</text>
        <dbReference type="Rhea" id="RHEA:12556"/>
        <dbReference type="ChEBI" id="CHEBI:15377"/>
        <dbReference type="ChEBI" id="CHEBI:15378"/>
        <dbReference type="ChEBI" id="CHEBI:57955"/>
        <dbReference type="ChEBI" id="CHEBI:58759"/>
        <dbReference type="EC" id="3.1.1.31"/>
    </reaction>
</comment>
<dbReference type="InterPro" id="IPR005900">
    <property type="entry name" value="6-phosphogluconolactonase_DevB"/>
</dbReference>
<evidence type="ECO:0000313" key="10">
    <source>
        <dbReference type="Proteomes" id="UP000722121"/>
    </source>
</evidence>
<evidence type="ECO:0000256" key="5">
    <source>
        <dbReference type="ARBA" id="ARBA00013198"/>
    </source>
</evidence>
<protein>
    <recommendedName>
        <fullName evidence="6 7">6-phosphogluconolactonase</fullName>
        <shortName evidence="7">6PGL</shortName>
        <ecNumber evidence="5 7">3.1.1.31</ecNumber>
    </recommendedName>
</protein>
<comment type="function">
    <text evidence="2 7">Hydrolysis of 6-phosphogluconolactone to 6-phosphogluconate.</text>
</comment>
<proteinExistence type="inferred from homology"/>
<dbReference type="Proteomes" id="UP000722121">
    <property type="component" value="Unassembled WGS sequence"/>
</dbReference>
<dbReference type="InterPro" id="IPR006148">
    <property type="entry name" value="Glc/Gal-6P_isomerase"/>
</dbReference>
<evidence type="ECO:0000256" key="1">
    <source>
        <dbReference type="ARBA" id="ARBA00000832"/>
    </source>
</evidence>
<evidence type="ECO:0000256" key="4">
    <source>
        <dbReference type="ARBA" id="ARBA00010662"/>
    </source>
</evidence>
<dbReference type="PANTHER" id="PTHR11054:SF0">
    <property type="entry name" value="6-PHOSPHOGLUCONOLACTONASE"/>
    <property type="match status" value="1"/>
</dbReference>
<evidence type="ECO:0000256" key="7">
    <source>
        <dbReference type="RuleBase" id="RU365095"/>
    </source>
</evidence>
<dbReference type="Gene3D" id="3.40.50.1360">
    <property type="match status" value="1"/>
</dbReference>
<gene>
    <name evidence="7 9" type="primary">pgl</name>
    <name evidence="9" type="ORF">JYU14_03040</name>
</gene>
<accession>A0ABS3AQM9</accession>
<comment type="pathway">
    <text evidence="3 7">Carbohydrate degradation; pentose phosphate pathway; D-ribulose 5-phosphate from D-glucose 6-phosphate (oxidative stage): step 2/3.</text>
</comment>
<feature type="domain" description="Glucosamine/galactosamine-6-phosphate isomerase" evidence="8">
    <location>
        <begin position="26"/>
        <end position="239"/>
    </location>
</feature>
<dbReference type="Pfam" id="PF01182">
    <property type="entry name" value="Glucosamine_iso"/>
    <property type="match status" value="1"/>
</dbReference>
<name>A0ABS3AQM9_9BACT</name>
<evidence type="ECO:0000259" key="8">
    <source>
        <dbReference type="Pfam" id="PF01182"/>
    </source>
</evidence>
<reference evidence="9 10" key="1">
    <citation type="submission" date="2021-02" db="EMBL/GenBank/DDBJ databases">
        <title>Activity-based single-cell genomes from oceanic crustal fluid captures similar information to metagenomic and metatranscriptomic surveys with orders of magnitude less sampling.</title>
        <authorList>
            <person name="D'Angelo T.S."/>
            <person name="Orcutt B.N."/>
        </authorList>
    </citation>
    <scope>NUCLEOTIDE SEQUENCE [LARGE SCALE GENOMIC DNA]</scope>
    <source>
        <strain evidence="9">AH-315-G07</strain>
    </source>
</reference>
<dbReference type="NCBIfam" id="TIGR01198">
    <property type="entry name" value="pgl"/>
    <property type="match status" value="1"/>
</dbReference>
<dbReference type="GO" id="GO:0017057">
    <property type="term" value="F:6-phosphogluconolactonase activity"/>
    <property type="evidence" value="ECO:0007669"/>
    <property type="project" value="UniProtKB-EC"/>
</dbReference>
<evidence type="ECO:0000256" key="2">
    <source>
        <dbReference type="ARBA" id="ARBA00002681"/>
    </source>
</evidence>
<dbReference type="InterPro" id="IPR039104">
    <property type="entry name" value="6PGL"/>
</dbReference>